<keyword evidence="1" id="KW-0732">Signal</keyword>
<evidence type="ECO:0000313" key="2">
    <source>
        <dbReference type="EMBL" id="KAG2632873.1"/>
    </source>
</evidence>
<dbReference type="Proteomes" id="UP000823388">
    <property type="component" value="Chromosome 2N"/>
</dbReference>
<sequence length="63" mass="7023">MFTGKPPWSGLLVLKELSGWLRCWAISSATHVQCTTILEITHVATSAWIAKDWHKRPCASTAE</sequence>
<reference evidence="2 3" key="1">
    <citation type="submission" date="2020-05" db="EMBL/GenBank/DDBJ databases">
        <title>WGS assembly of Panicum virgatum.</title>
        <authorList>
            <person name="Lovell J.T."/>
            <person name="Jenkins J."/>
            <person name="Shu S."/>
            <person name="Juenger T.E."/>
            <person name="Schmutz J."/>
        </authorList>
    </citation>
    <scope>NUCLEOTIDE SEQUENCE [LARGE SCALE GENOMIC DNA]</scope>
    <source>
        <strain evidence="3">cv. AP13</strain>
    </source>
</reference>
<accession>A0A8T0VK06</accession>
<organism evidence="2 3">
    <name type="scientific">Panicum virgatum</name>
    <name type="common">Blackwell switchgrass</name>
    <dbReference type="NCBI Taxonomy" id="38727"/>
    <lineage>
        <taxon>Eukaryota</taxon>
        <taxon>Viridiplantae</taxon>
        <taxon>Streptophyta</taxon>
        <taxon>Embryophyta</taxon>
        <taxon>Tracheophyta</taxon>
        <taxon>Spermatophyta</taxon>
        <taxon>Magnoliopsida</taxon>
        <taxon>Liliopsida</taxon>
        <taxon>Poales</taxon>
        <taxon>Poaceae</taxon>
        <taxon>PACMAD clade</taxon>
        <taxon>Panicoideae</taxon>
        <taxon>Panicodae</taxon>
        <taxon>Paniceae</taxon>
        <taxon>Panicinae</taxon>
        <taxon>Panicum</taxon>
        <taxon>Panicum sect. Hiantes</taxon>
    </lineage>
</organism>
<evidence type="ECO:0000256" key="1">
    <source>
        <dbReference type="SAM" id="SignalP"/>
    </source>
</evidence>
<dbReference type="EMBL" id="CM029040">
    <property type="protein sequence ID" value="KAG2632873.1"/>
    <property type="molecule type" value="Genomic_DNA"/>
</dbReference>
<comment type="caution">
    <text evidence="2">The sequence shown here is derived from an EMBL/GenBank/DDBJ whole genome shotgun (WGS) entry which is preliminary data.</text>
</comment>
<proteinExistence type="predicted"/>
<name>A0A8T0VK06_PANVG</name>
<keyword evidence="3" id="KW-1185">Reference proteome</keyword>
<evidence type="ECO:0008006" key="4">
    <source>
        <dbReference type="Google" id="ProtNLM"/>
    </source>
</evidence>
<feature type="chain" id="PRO_5035871350" description="Secreted protein" evidence="1">
    <location>
        <begin position="26"/>
        <end position="63"/>
    </location>
</feature>
<protein>
    <recommendedName>
        <fullName evidence="4">Secreted protein</fullName>
    </recommendedName>
</protein>
<dbReference type="AlphaFoldDB" id="A0A8T0VK06"/>
<gene>
    <name evidence="2" type="ORF">PVAP13_2NG610803</name>
</gene>
<feature type="signal peptide" evidence="1">
    <location>
        <begin position="1"/>
        <end position="25"/>
    </location>
</feature>
<evidence type="ECO:0000313" key="3">
    <source>
        <dbReference type="Proteomes" id="UP000823388"/>
    </source>
</evidence>